<proteinExistence type="predicted"/>
<accession>A0A2W7MNI4</accession>
<feature type="coiled-coil region" evidence="1">
    <location>
        <begin position="567"/>
        <end position="598"/>
    </location>
</feature>
<keyword evidence="1" id="KW-0175">Coiled coil</keyword>
<reference evidence="2 3" key="1">
    <citation type="submission" date="2018-06" db="EMBL/GenBank/DDBJ databases">
        <title>Genomic Encyclopedia of Type Strains, Phase IV (KMG-IV): sequencing the most valuable type-strain genomes for metagenomic binning, comparative biology and taxonomic classification.</title>
        <authorList>
            <person name="Goeker M."/>
        </authorList>
    </citation>
    <scope>NUCLEOTIDE SEQUENCE [LARGE SCALE GENOMIC DNA]</scope>
    <source>
        <strain evidence="2 3">DSM 5</strain>
    </source>
</reference>
<feature type="coiled-coil region" evidence="1">
    <location>
        <begin position="442"/>
        <end position="526"/>
    </location>
</feature>
<name>A0A2W7MNI4_9BACI</name>
<protein>
    <submittedName>
        <fullName evidence="2">Uncharacterized protein</fullName>
    </submittedName>
</protein>
<sequence length="727" mass="84757">MYDTTVFKSGKDGILLCDYFIGLKHAFGSAMVVKFQDLVMAEISETEKSLQINGRNIDIGSKKFTEFFEQLKELLISDDSYLRSKYEDYVLIELNEIKLKIDNNHYDAAENRFLSLEKIVISNNKEYCASLYYYGCLIRMEHLNFVEAYSYFSSLEQLQQWESNKIIELKQTIDQRKAQHEFNLLEEQKDAFIQENQYDRAINIVKQQKTLHIKSSEQLVQEINRIQSIKEEYIQLLEAKAAEKLECEVFEDVLTILEELNQINPNVSYDEYYVRAKIGTYAFEEVEQQINSIKEVDQQLAEKLEQYLQAAKKNVSGIILNAVSSKDYSFFREHSDLKNIKDSWGMTPLMHFIIHKDLAGIELLADTFDPSDRNAIGHTSLNLANLDYENVFCRDALRLLDDKLIQMMKKYKSKSKLNKIGKVALKGLDSLNSKALLSFELAEATSNAETNMSSALEELEREIKSYEISLITDNYKEFVKYIRKPKNYSEEYTKLAEKKRNIENELEKLQEKKSHLENSIGVKLEEAKNTNLYDFLFEAAGIELGEKDEFEKSSEYENRKRAKAEEIKLTYLENDYVKEQLKRLEEEVETTLSDELKEIEGAIGSTAIELKSMESNINEHYYLLNCQSKLNTNEILDYYYHTYQSKLETGPYDADLESFNMVVSGEEKAVRVPRKVAKEFKTQLSSLKPAYKMELVRDEDKEKIQHNFVYDFEGEQITIPFMLSLTK</sequence>
<dbReference type="EMBL" id="QKZI01000001">
    <property type="protein sequence ID" value="PZX08260.1"/>
    <property type="molecule type" value="Genomic_DNA"/>
</dbReference>
<dbReference type="AlphaFoldDB" id="A0A2W7MNI4"/>
<dbReference type="RefSeq" id="WP_111438849.1">
    <property type="nucleotide sequence ID" value="NZ_QKZI01000001.1"/>
</dbReference>
<dbReference type="Proteomes" id="UP000248646">
    <property type="component" value="Unassembled WGS sequence"/>
</dbReference>
<dbReference type="OrthoDB" id="9812708at2"/>
<keyword evidence="3" id="KW-1185">Reference proteome</keyword>
<evidence type="ECO:0000313" key="3">
    <source>
        <dbReference type="Proteomes" id="UP000248646"/>
    </source>
</evidence>
<organism evidence="2 3">
    <name type="scientific">Psychrobacillus insolitus</name>
    <dbReference type="NCBI Taxonomy" id="1461"/>
    <lineage>
        <taxon>Bacteria</taxon>
        <taxon>Bacillati</taxon>
        <taxon>Bacillota</taxon>
        <taxon>Bacilli</taxon>
        <taxon>Bacillales</taxon>
        <taxon>Bacillaceae</taxon>
        <taxon>Psychrobacillus</taxon>
    </lineage>
</organism>
<feature type="coiled-coil region" evidence="1">
    <location>
        <begin position="283"/>
        <end position="314"/>
    </location>
</feature>
<evidence type="ECO:0000256" key="1">
    <source>
        <dbReference type="SAM" id="Coils"/>
    </source>
</evidence>
<gene>
    <name evidence="2" type="ORF">C7437_1011384</name>
</gene>
<comment type="caution">
    <text evidence="2">The sequence shown here is derived from an EMBL/GenBank/DDBJ whole genome shotgun (WGS) entry which is preliminary data.</text>
</comment>
<evidence type="ECO:0000313" key="2">
    <source>
        <dbReference type="EMBL" id="PZX08260.1"/>
    </source>
</evidence>